<dbReference type="Gene3D" id="2.120.10.30">
    <property type="entry name" value="TolB, C-terminal domain"/>
    <property type="match status" value="1"/>
</dbReference>
<protein>
    <recommendedName>
        <fullName evidence="5">6-bladed beta-propeller</fullName>
    </recommendedName>
</protein>
<name>A0A822ARC3_9BILA</name>
<sequence>PGILFVDNLRTVYVAGSKNQRVMRWPQGATQGSVIVGGNGQGAEADQFSTPIGISFDQYGNLYVADEWNHRVQRFSLE</sequence>
<dbReference type="InterPro" id="IPR011042">
    <property type="entry name" value="6-blade_b-propeller_TolB-like"/>
</dbReference>
<evidence type="ECO:0000313" key="4">
    <source>
        <dbReference type="Proteomes" id="UP000663848"/>
    </source>
</evidence>
<dbReference type="Pfam" id="PF01436">
    <property type="entry name" value="NHL"/>
    <property type="match status" value="1"/>
</dbReference>
<evidence type="ECO:0000313" key="3">
    <source>
        <dbReference type="EMBL" id="CAF5004813.1"/>
    </source>
</evidence>
<evidence type="ECO:0000256" key="1">
    <source>
        <dbReference type="ARBA" id="ARBA00022737"/>
    </source>
</evidence>
<feature type="repeat" description="NHL" evidence="2">
    <location>
        <begin position="42"/>
        <end position="78"/>
    </location>
</feature>
<organism evidence="3 4">
    <name type="scientific">Rotaria socialis</name>
    <dbReference type="NCBI Taxonomy" id="392032"/>
    <lineage>
        <taxon>Eukaryota</taxon>
        <taxon>Metazoa</taxon>
        <taxon>Spiralia</taxon>
        <taxon>Gnathifera</taxon>
        <taxon>Rotifera</taxon>
        <taxon>Eurotatoria</taxon>
        <taxon>Bdelloidea</taxon>
        <taxon>Philodinida</taxon>
        <taxon>Philodinidae</taxon>
        <taxon>Rotaria</taxon>
    </lineage>
</organism>
<evidence type="ECO:0008006" key="5">
    <source>
        <dbReference type="Google" id="ProtNLM"/>
    </source>
</evidence>
<dbReference type="SUPFAM" id="SSF63829">
    <property type="entry name" value="Calcium-dependent phosphotriesterase"/>
    <property type="match status" value="1"/>
</dbReference>
<dbReference type="PROSITE" id="PS51125">
    <property type="entry name" value="NHL"/>
    <property type="match status" value="1"/>
</dbReference>
<reference evidence="3" key="1">
    <citation type="submission" date="2021-02" db="EMBL/GenBank/DDBJ databases">
        <authorList>
            <person name="Nowell W R."/>
        </authorList>
    </citation>
    <scope>NUCLEOTIDE SEQUENCE</scope>
</reference>
<dbReference type="AlphaFoldDB" id="A0A822ARC3"/>
<feature type="non-terminal residue" evidence="3">
    <location>
        <position position="1"/>
    </location>
</feature>
<dbReference type="InterPro" id="IPR001258">
    <property type="entry name" value="NHL_repeat"/>
</dbReference>
<evidence type="ECO:0000256" key="2">
    <source>
        <dbReference type="PROSITE-ProRule" id="PRU00504"/>
    </source>
</evidence>
<accession>A0A822ARC3</accession>
<comment type="caution">
    <text evidence="3">The sequence shown here is derived from an EMBL/GenBank/DDBJ whole genome shotgun (WGS) entry which is preliminary data.</text>
</comment>
<dbReference type="EMBL" id="CAJOBR010033833">
    <property type="protein sequence ID" value="CAF5004813.1"/>
    <property type="molecule type" value="Genomic_DNA"/>
</dbReference>
<gene>
    <name evidence="3" type="ORF">QYT958_LOCUS38514</name>
</gene>
<proteinExistence type="predicted"/>
<dbReference type="Proteomes" id="UP000663848">
    <property type="component" value="Unassembled WGS sequence"/>
</dbReference>
<keyword evidence="1" id="KW-0677">Repeat</keyword>